<dbReference type="STRING" id="30019.A0A0M3QUT1"/>
<dbReference type="OrthoDB" id="361693at2759"/>
<evidence type="ECO:0000313" key="6">
    <source>
        <dbReference type="EMBL" id="ALC41173.1"/>
    </source>
</evidence>
<dbReference type="InterPro" id="IPR016024">
    <property type="entry name" value="ARM-type_fold"/>
</dbReference>
<dbReference type="SMR" id="A0A0M3QUT1"/>
<accession>A0A0M3QUT1</accession>
<dbReference type="SUPFAM" id="SSF48371">
    <property type="entry name" value="ARM repeat"/>
    <property type="match status" value="1"/>
</dbReference>
<reference evidence="6 7" key="1">
    <citation type="submission" date="2015-08" db="EMBL/GenBank/DDBJ databases">
        <title>Ancestral chromatin configuration constrains chromatin evolution on differentiating sex chromosomes in Drosophila.</title>
        <authorList>
            <person name="Zhou Q."/>
            <person name="Bachtrog D."/>
        </authorList>
    </citation>
    <scope>NUCLEOTIDE SEQUENCE [LARGE SCALE GENOMIC DNA]</scope>
    <source>
        <tissue evidence="6">Whole larvae</tissue>
    </source>
</reference>
<dbReference type="EMBL" id="CP012524">
    <property type="protein sequence ID" value="ALC41173.1"/>
    <property type="molecule type" value="Genomic_DNA"/>
</dbReference>
<dbReference type="InterPro" id="IPR011989">
    <property type="entry name" value="ARM-like"/>
</dbReference>
<dbReference type="AlphaFoldDB" id="A0A0M3QUT1"/>
<dbReference type="OMA" id="SFHYVFH"/>
<protein>
    <submittedName>
        <fullName evidence="6">Ranbp11</fullName>
    </submittedName>
</protein>
<comment type="subcellular location">
    <subcellularLocation>
        <location evidence="1">Nucleus</location>
    </subcellularLocation>
</comment>
<dbReference type="PANTHER" id="PTHR10997">
    <property type="entry name" value="IMPORTIN-7, 8, 11"/>
    <property type="match status" value="1"/>
</dbReference>
<keyword evidence="7" id="KW-1185">Reference proteome</keyword>
<keyword evidence="4" id="KW-0539">Nucleus</keyword>
<evidence type="ECO:0000256" key="4">
    <source>
        <dbReference type="ARBA" id="ARBA00023242"/>
    </source>
</evidence>
<dbReference type="InterPro" id="IPR001494">
    <property type="entry name" value="Importin-beta_N"/>
</dbReference>
<dbReference type="InterPro" id="IPR058669">
    <property type="entry name" value="TPR_IPO7/11-like"/>
</dbReference>
<dbReference type="GO" id="GO:0006606">
    <property type="term" value="P:protein import into nucleus"/>
    <property type="evidence" value="ECO:0007669"/>
    <property type="project" value="TreeGrafter"/>
</dbReference>
<dbReference type="PANTHER" id="PTHR10997:SF7">
    <property type="entry name" value="IMPORTIN-11"/>
    <property type="match status" value="1"/>
</dbReference>
<organism evidence="6 7">
    <name type="scientific">Drosophila busckii</name>
    <name type="common">Fruit fly</name>
    <dbReference type="NCBI Taxonomy" id="30019"/>
    <lineage>
        <taxon>Eukaryota</taxon>
        <taxon>Metazoa</taxon>
        <taxon>Ecdysozoa</taxon>
        <taxon>Arthropoda</taxon>
        <taxon>Hexapoda</taxon>
        <taxon>Insecta</taxon>
        <taxon>Pterygota</taxon>
        <taxon>Neoptera</taxon>
        <taxon>Endopterygota</taxon>
        <taxon>Diptera</taxon>
        <taxon>Brachycera</taxon>
        <taxon>Muscomorpha</taxon>
        <taxon>Ephydroidea</taxon>
        <taxon>Drosophilidae</taxon>
        <taxon>Drosophila</taxon>
    </lineage>
</organism>
<evidence type="ECO:0000313" key="7">
    <source>
        <dbReference type="Proteomes" id="UP000494163"/>
    </source>
</evidence>
<evidence type="ECO:0000256" key="3">
    <source>
        <dbReference type="ARBA" id="ARBA00022448"/>
    </source>
</evidence>
<dbReference type="Proteomes" id="UP000494163">
    <property type="component" value="Chromosome 2R"/>
</dbReference>
<dbReference type="GO" id="GO:0031267">
    <property type="term" value="F:small GTPase binding"/>
    <property type="evidence" value="ECO:0007669"/>
    <property type="project" value="InterPro"/>
</dbReference>
<dbReference type="Pfam" id="PF03810">
    <property type="entry name" value="IBN_N"/>
    <property type="match status" value="1"/>
</dbReference>
<evidence type="ECO:0000259" key="5">
    <source>
        <dbReference type="PROSITE" id="PS50166"/>
    </source>
</evidence>
<dbReference type="Gene3D" id="1.25.10.10">
    <property type="entry name" value="Leucine-rich Repeat Variant"/>
    <property type="match status" value="1"/>
</dbReference>
<dbReference type="GO" id="GO:0005635">
    <property type="term" value="C:nuclear envelope"/>
    <property type="evidence" value="ECO:0007669"/>
    <property type="project" value="TreeGrafter"/>
</dbReference>
<keyword evidence="3" id="KW-0813">Transport</keyword>
<evidence type="ECO:0000256" key="1">
    <source>
        <dbReference type="ARBA" id="ARBA00004123"/>
    </source>
</evidence>
<evidence type="ECO:0000256" key="2">
    <source>
        <dbReference type="ARBA" id="ARBA00007991"/>
    </source>
</evidence>
<dbReference type="GO" id="GO:0005829">
    <property type="term" value="C:cytosol"/>
    <property type="evidence" value="ECO:0007669"/>
    <property type="project" value="TreeGrafter"/>
</dbReference>
<gene>
    <name evidence="6" type="ORF">Dbus_chr2Rg752</name>
</gene>
<dbReference type="SMART" id="SM00913">
    <property type="entry name" value="IBN_N"/>
    <property type="match status" value="1"/>
</dbReference>
<dbReference type="PROSITE" id="PS50166">
    <property type="entry name" value="IMPORTIN_B_NT"/>
    <property type="match status" value="1"/>
</dbReference>
<name>A0A0M3QUT1_DROBS</name>
<sequence length="1048" mass="120254">MATAEQLVAAALQGAANPDHEIVQTAEAQLREWESQPGFFPILARLSMKMPSEADSVNATLANADPVKIRWMAAVYLKNGVERYWRHNSRQELTPEQKQQIRNLLLQHYDSEDVPQVALQIAVLLSKIARIDSWPELLPTLMKQLQTCVDNGDSAVSQQQRTLVMLHYVIKSLASRRMMAEKRAFEELTSQIFSYLAWDIWAPLTARFIELLKTKPEAQAQAHSCLQRAHIVMRSLRKLVVFGCGGKPYKSHDYMNFIEQLFERLRQCLELRYDLRARQAGEQLIRDVENFILKMIKTLNEFMERHALSFARFVSMALEFSFHYVFHDGTALIYDSGECINFSNFVIQAINLLKGIMMSGNDSIAPDDSNASLEDALQAESNSAQSKFFSVERVAYLCEKIVTHYFLLTPEELAEWQNDPEGYGQDGGGDAWKYELRPCVETLYFTCFTQHSSTMINEVLKFVRRAQQLQLSAESELKAILLKDAIYNAVGQASFHFFNKLDTSSWLTSQLLAELRIEAPNFRILRRRIIWLVGNWVGVQLPRELRPLSYEACLHLLRPTEDMPIRLAAARTLNLLIDDFEFMPEAFHPYFSPLFEALFLLLRESSACDTKIVVLGTMTLLVEKMSEFIEPQALQFIAYLPLLWRESEESEYNMLRCAIIGTLEQLVRTIRDVPESMKPFLYSVIELSTDLKQDSYVYLIEDGIMLWLAVIGNSTALTPELLTLCDHLLPIIEMSSENLRTVLQLIHAYILLDANAYLSRYGEGFVSYCVRTFEDIRVEGIIAMLRIFETCLKTDANMGLRLVRPALPFVFQQVCLKQDYPMTMSWHLTLLARTLLIDQAVFMSVVQELPQTDALERILDVWIEMFPLVADTHAEKRKLFCLAFASIFGDNDLLLARLPVILQLVEETLAEVMDKQYAASEEGADKATPRYYDSLVIHDEHELEDFQPQLYDDFHSKTYHDDRHRQLVLKDPVYKIPLTEYLKWQLQSMQSQLGAARYEQLMRGVCPEVLEKINMYIEQTVPKACVVCAGGSGDDGEQTDSSNHLTLD</sequence>
<proteinExistence type="inferred from homology"/>
<comment type="similarity">
    <text evidence="2">Belongs to the importin beta family.</text>
</comment>
<dbReference type="Pfam" id="PF25758">
    <property type="entry name" value="TPR_IPO11"/>
    <property type="match status" value="1"/>
</dbReference>
<feature type="domain" description="Importin N-terminal" evidence="5">
    <location>
        <begin position="26"/>
        <end position="111"/>
    </location>
</feature>